<dbReference type="OrthoDB" id="852113at2759"/>
<feature type="domain" description="MADS-box" evidence="8">
    <location>
        <begin position="6"/>
        <end position="58"/>
    </location>
</feature>
<keyword evidence="2" id="KW-0805">Transcription regulation</keyword>
<dbReference type="Pfam" id="PF00319">
    <property type="entry name" value="SRF-TF"/>
    <property type="match status" value="1"/>
</dbReference>
<proteinExistence type="predicted"/>
<dbReference type="GO" id="GO:0046983">
    <property type="term" value="F:protein dimerization activity"/>
    <property type="evidence" value="ECO:0007669"/>
    <property type="project" value="InterPro"/>
</dbReference>
<dbReference type="PRINTS" id="PR00404">
    <property type="entry name" value="MADSDOMAIN"/>
</dbReference>
<gene>
    <name evidence="9" type="ORF">JCGZ_18450</name>
</gene>
<evidence type="ECO:0000256" key="5">
    <source>
        <dbReference type="ARBA" id="ARBA00023242"/>
    </source>
</evidence>
<evidence type="ECO:0000256" key="6">
    <source>
        <dbReference type="SAM" id="Coils"/>
    </source>
</evidence>
<dbReference type="AlphaFoldDB" id="A0A067KCA9"/>
<evidence type="ECO:0000313" key="10">
    <source>
        <dbReference type="Proteomes" id="UP000027138"/>
    </source>
</evidence>
<evidence type="ECO:0000313" key="9">
    <source>
        <dbReference type="EMBL" id="KDP29875.1"/>
    </source>
</evidence>
<evidence type="ECO:0000256" key="1">
    <source>
        <dbReference type="ARBA" id="ARBA00004123"/>
    </source>
</evidence>
<protein>
    <recommendedName>
        <fullName evidence="8">MADS-box domain-containing protein</fullName>
    </recommendedName>
</protein>
<sequence length="328" mass="36659">MPSMASKTRKIPMQKRENEKQKAVSFTKRRQGLFNKAGELFTLCDAKVVVLVSSPCSKPKRKFYSIGNPSVTAVLDAFLQNRIPDAVDDGAKQSALSLLDEIDQLELEIENIKTLKNVDFEFFQESKSVEELQELVDGLEKLVETTKSKVNQNNNNNNNCVTSLTGCNGLGLCSQRNYQPLADVVSNNTSPIRNVVFDESDIVALQGMDFDYRTNYVDNVQSGNIFLSPPASAASCFKYNEVLLKEKEADSNRIGDFDFVNYFGNNDKSNSRLGDFNLSHEAVDHANNNVSLSDYSDAFGIFDGNAHPHVIYNEHGDSSLADDRLWFY</sequence>
<keyword evidence="10" id="KW-1185">Reference proteome</keyword>
<dbReference type="Proteomes" id="UP000027138">
    <property type="component" value="Unassembled WGS sequence"/>
</dbReference>
<evidence type="ECO:0000259" key="8">
    <source>
        <dbReference type="PROSITE" id="PS50066"/>
    </source>
</evidence>
<dbReference type="InterPro" id="IPR002100">
    <property type="entry name" value="TF_MADSbox"/>
</dbReference>
<keyword evidence="4" id="KW-0804">Transcription</keyword>
<dbReference type="CDD" id="cd00266">
    <property type="entry name" value="MADS_SRF_like"/>
    <property type="match status" value="1"/>
</dbReference>
<keyword evidence="3" id="KW-0238">DNA-binding</keyword>
<keyword evidence="5" id="KW-0539">Nucleus</keyword>
<dbReference type="GO" id="GO:0000978">
    <property type="term" value="F:RNA polymerase II cis-regulatory region sequence-specific DNA binding"/>
    <property type="evidence" value="ECO:0007669"/>
    <property type="project" value="TreeGrafter"/>
</dbReference>
<dbReference type="PANTHER" id="PTHR11945">
    <property type="entry name" value="MADS BOX PROTEIN"/>
    <property type="match status" value="1"/>
</dbReference>
<dbReference type="GO" id="GO:0045944">
    <property type="term" value="P:positive regulation of transcription by RNA polymerase II"/>
    <property type="evidence" value="ECO:0007669"/>
    <property type="project" value="InterPro"/>
</dbReference>
<keyword evidence="6" id="KW-0175">Coiled coil</keyword>
<comment type="subcellular location">
    <subcellularLocation>
        <location evidence="1">Nucleus</location>
    </subcellularLocation>
</comment>
<dbReference type="InterPro" id="IPR036879">
    <property type="entry name" value="TF_MADSbox_sf"/>
</dbReference>
<name>A0A067KCA9_JATCU</name>
<dbReference type="Gene3D" id="3.40.1810.10">
    <property type="entry name" value="Transcription factor, MADS-box"/>
    <property type="match status" value="1"/>
</dbReference>
<dbReference type="EMBL" id="KK914726">
    <property type="protein sequence ID" value="KDP29875.1"/>
    <property type="molecule type" value="Genomic_DNA"/>
</dbReference>
<dbReference type="SUPFAM" id="SSF55455">
    <property type="entry name" value="SRF-like"/>
    <property type="match status" value="1"/>
</dbReference>
<feature type="region of interest" description="Disordered" evidence="7">
    <location>
        <begin position="1"/>
        <end position="22"/>
    </location>
</feature>
<organism evidence="9 10">
    <name type="scientific">Jatropha curcas</name>
    <name type="common">Barbados nut</name>
    <dbReference type="NCBI Taxonomy" id="180498"/>
    <lineage>
        <taxon>Eukaryota</taxon>
        <taxon>Viridiplantae</taxon>
        <taxon>Streptophyta</taxon>
        <taxon>Embryophyta</taxon>
        <taxon>Tracheophyta</taxon>
        <taxon>Spermatophyta</taxon>
        <taxon>Magnoliopsida</taxon>
        <taxon>eudicotyledons</taxon>
        <taxon>Gunneridae</taxon>
        <taxon>Pentapetalae</taxon>
        <taxon>rosids</taxon>
        <taxon>fabids</taxon>
        <taxon>Malpighiales</taxon>
        <taxon>Euphorbiaceae</taxon>
        <taxon>Crotonoideae</taxon>
        <taxon>Jatropheae</taxon>
        <taxon>Jatropha</taxon>
    </lineage>
</organism>
<dbReference type="GO" id="GO:0000981">
    <property type="term" value="F:DNA-binding transcription factor activity, RNA polymerase II-specific"/>
    <property type="evidence" value="ECO:0007669"/>
    <property type="project" value="InterPro"/>
</dbReference>
<evidence type="ECO:0000256" key="7">
    <source>
        <dbReference type="SAM" id="MobiDB-lite"/>
    </source>
</evidence>
<dbReference type="GO" id="GO:0005634">
    <property type="term" value="C:nucleus"/>
    <property type="evidence" value="ECO:0007669"/>
    <property type="project" value="UniProtKB-SubCell"/>
</dbReference>
<dbReference type="InterPro" id="IPR033897">
    <property type="entry name" value="SRF-like_MADS-box"/>
</dbReference>
<evidence type="ECO:0000256" key="4">
    <source>
        <dbReference type="ARBA" id="ARBA00023163"/>
    </source>
</evidence>
<accession>A0A067KCA9</accession>
<dbReference type="PROSITE" id="PS50066">
    <property type="entry name" value="MADS_BOX_2"/>
    <property type="match status" value="1"/>
</dbReference>
<evidence type="ECO:0000256" key="2">
    <source>
        <dbReference type="ARBA" id="ARBA00023015"/>
    </source>
</evidence>
<evidence type="ECO:0000256" key="3">
    <source>
        <dbReference type="ARBA" id="ARBA00023125"/>
    </source>
</evidence>
<dbReference type="PANTHER" id="PTHR11945:SF529">
    <property type="entry name" value="MADS-BOX DOMAIN-CONTAINING PROTEIN"/>
    <property type="match status" value="1"/>
</dbReference>
<reference evidence="9 10" key="1">
    <citation type="journal article" date="2014" name="PLoS ONE">
        <title>Global Analysis of Gene Expression Profiles in Physic Nut (Jatropha curcas L.) Seedlings Exposed to Salt Stress.</title>
        <authorList>
            <person name="Zhang L."/>
            <person name="Zhang C."/>
            <person name="Wu P."/>
            <person name="Chen Y."/>
            <person name="Li M."/>
            <person name="Jiang H."/>
            <person name="Wu G."/>
        </authorList>
    </citation>
    <scope>NUCLEOTIDE SEQUENCE [LARGE SCALE GENOMIC DNA]</scope>
    <source>
        <strain evidence="10">cv. GZQX0401</strain>
        <tissue evidence="9">Young leaves</tissue>
    </source>
</reference>
<feature type="coiled-coil region" evidence="6">
    <location>
        <begin position="95"/>
        <end position="149"/>
    </location>
</feature>
<dbReference type="SMART" id="SM00432">
    <property type="entry name" value="MADS"/>
    <property type="match status" value="1"/>
</dbReference>